<evidence type="ECO:0000256" key="2">
    <source>
        <dbReference type="ARBA" id="ARBA00022840"/>
    </source>
</evidence>
<dbReference type="EMBL" id="HBKQ01058800">
    <property type="protein sequence ID" value="CAE2285576.1"/>
    <property type="molecule type" value="Transcribed_RNA"/>
</dbReference>
<feature type="domain" description="AAA+ ATPase" evidence="5">
    <location>
        <begin position="585"/>
        <end position="722"/>
    </location>
</feature>
<evidence type="ECO:0000313" key="6">
    <source>
        <dbReference type="EMBL" id="CAE2285576.1"/>
    </source>
</evidence>
<dbReference type="Gene3D" id="1.10.8.60">
    <property type="match status" value="1"/>
</dbReference>
<keyword evidence="1" id="KW-0547">Nucleotide-binding</keyword>
<dbReference type="SMART" id="SM00382">
    <property type="entry name" value="AAA"/>
    <property type="match status" value="1"/>
</dbReference>
<dbReference type="Pfam" id="PF00004">
    <property type="entry name" value="AAA"/>
    <property type="match status" value="1"/>
</dbReference>
<feature type="chain" id="PRO_5030941136" description="AAA+ ATPase domain-containing protein" evidence="4">
    <location>
        <begin position="25"/>
        <end position="824"/>
    </location>
</feature>
<dbReference type="InterPro" id="IPR003959">
    <property type="entry name" value="ATPase_AAA_core"/>
</dbReference>
<dbReference type="GO" id="GO:0016887">
    <property type="term" value="F:ATP hydrolysis activity"/>
    <property type="evidence" value="ECO:0007669"/>
    <property type="project" value="InterPro"/>
</dbReference>
<dbReference type="CDD" id="cd19481">
    <property type="entry name" value="RecA-like_protease"/>
    <property type="match status" value="1"/>
</dbReference>
<feature type="signal peptide" evidence="4">
    <location>
        <begin position="1"/>
        <end position="24"/>
    </location>
</feature>
<evidence type="ECO:0000259" key="5">
    <source>
        <dbReference type="SMART" id="SM00382"/>
    </source>
</evidence>
<dbReference type="InterPro" id="IPR050168">
    <property type="entry name" value="AAA_ATPase_domain"/>
</dbReference>
<feature type="compositionally biased region" description="Polar residues" evidence="3">
    <location>
        <begin position="261"/>
        <end position="270"/>
    </location>
</feature>
<dbReference type="AlphaFoldDB" id="A0A7S4K6L8"/>
<dbReference type="Gene3D" id="3.40.50.300">
    <property type="entry name" value="P-loop containing nucleotide triphosphate hydrolases"/>
    <property type="match status" value="1"/>
</dbReference>
<evidence type="ECO:0000256" key="4">
    <source>
        <dbReference type="SAM" id="SignalP"/>
    </source>
</evidence>
<organism evidence="6">
    <name type="scientific">Odontella aurita</name>
    <dbReference type="NCBI Taxonomy" id="265563"/>
    <lineage>
        <taxon>Eukaryota</taxon>
        <taxon>Sar</taxon>
        <taxon>Stramenopiles</taxon>
        <taxon>Ochrophyta</taxon>
        <taxon>Bacillariophyta</taxon>
        <taxon>Mediophyceae</taxon>
        <taxon>Biddulphiophycidae</taxon>
        <taxon>Eupodiscales</taxon>
        <taxon>Odontellaceae</taxon>
        <taxon>Odontella</taxon>
    </lineage>
</organism>
<name>A0A7S4K6L8_9STRA</name>
<dbReference type="PANTHER" id="PTHR23077:SF171">
    <property type="entry name" value="NUCLEAR VALOSIN-CONTAINING PROTEIN-LIKE"/>
    <property type="match status" value="1"/>
</dbReference>
<keyword evidence="2" id="KW-0067">ATP-binding</keyword>
<dbReference type="PANTHER" id="PTHR23077">
    <property type="entry name" value="AAA-FAMILY ATPASE"/>
    <property type="match status" value="1"/>
</dbReference>
<evidence type="ECO:0000256" key="3">
    <source>
        <dbReference type="SAM" id="MobiDB-lite"/>
    </source>
</evidence>
<keyword evidence="4" id="KW-0732">Signal</keyword>
<evidence type="ECO:0000256" key="1">
    <source>
        <dbReference type="ARBA" id="ARBA00022741"/>
    </source>
</evidence>
<reference evidence="6" key="1">
    <citation type="submission" date="2021-01" db="EMBL/GenBank/DDBJ databases">
        <authorList>
            <person name="Corre E."/>
            <person name="Pelletier E."/>
            <person name="Niang G."/>
            <person name="Scheremetjew M."/>
            <person name="Finn R."/>
            <person name="Kale V."/>
            <person name="Holt S."/>
            <person name="Cochrane G."/>
            <person name="Meng A."/>
            <person name="Brown T."/>
            <person name="Cohen L."/>
        </authorList>
    </citation>
    <scope>NUCLEOTIDE SEQUENCE</scope>
    <source>
        <strain evidence="6">Isolate 1302-5</strain>
    </source>
</reference>
<dbReference type="InterPro" id="IPR003593">
    <property type="entry name" value="AAA+_ATPase"/>
</dbReference>
<dbReference type="InterPro" id="IPR027417">
    <property type="entry name" value="P-loop_NTPase"/>
</dbReference>
<sequence length="824" mass="90487">MQLHSISTALSVLLVSLAVLRAYGRHIEPCRASVYSTIRGGGDANSAIRDQMSSTQEESQYDFEKMSSFVRRLDVLEASAADTLTGFYDPRLRSFSIKPGSAAGSRQKRVCVTSTCYALLTLALSSPGVYDSILAPNDAKGGGAGDEMNAGKKSSKVCMKQVLRTLLASAVRQDDMFQVPLLLYTLLRVDTDRSVIRSAVAKTDDEVASKMRQLLSAVLKARPERQLGARQVHSDYIGYQVCKVLALLYRPQDVQIPALPPSTTGNNESNQEVEGEGELGTSPDKAASEVIGAGGLPANALPRDAEAEIFWALLSCAKVSWDNMCRQLAFRAAGDSSSFDAVRLAYSLLTYIRSTESLSDMAGRELVAGEGPAQETRVAPLNKKMTAAALSAFFREQNSNGLWDKGQPIYKSFREGKGRDMGGAFVFPVNTLGSLLCGLPAEAFRSHLGSLERTLEWIESHQTLEMITDRCDPQTGQCYGKPLRGWSSPHHGPDSGPQAWPTAQVLKCVSWMSRTIRQLMHNDVLEEFKGVAFSKKGIKPESWDRLLDTDLGAPCKEGCRTTKSVLEERVINPFSKSIDNPSYGAAYSAILFGPPGTAKTTICEALAQRMGYDFLVIDTAAFLADGLTNVASRIRYIFSRLMALDKCVILFDEIEEFALDREAPGLSMESRMLTTSMLTAINDLRRTKKSIFFIATNRLRAFDSAITRPGRFDMQLFVGTPNLESRVEQFKQKLAAGGAIQEDERSKAITTYRSFLESVWTDDAMYMNYLEGMQFASACADMVLSGEELSKREMTAILKQQAAVMTVRGAAREEFIASMELSRL</sequence>
<dbReference type="GO" id="GO:0005524">
    <property type="term" value="F:ATP binding"/>
    <property type="evidence" value="ECO:0007669"/>
    <property type="project" value="UniProtKB-KW"/>
</dbReference>
<protein>
    <recommendedName>
        <fullName evidence="5">AAA+ ATPase domain-containing protein</fullName>
    </recommendedName>
</protein>
<accession>A0A7S4K6L8</accession>
<proteinExistence type="predicted"/>
<gene>
    <name evidence="6" type="ORF">OAUR00152_LOCUS40162</name>
</gene>
<dbReference type="SUPFAM" id="SSF52540">
    <property type="entry name" value="P-loop containing nucleoside triphosphate hydrolases"/>
    <property type="match status" value="1"/>
</dbReference>
<feature type="region of interest" description="Disordered" evidence="3">
    <location>
        <begin position="258"/>
        <end position="281"/>
    </location>
</feature>